<dbReference type="RefSeq" id="WP_075398458.1">
    <property type="nucleotide sequence ID" value="NZ_MSDU01000017.1"/>
</dbReference>
<keyword evidence="2" id="KW-1185">Reference proteome</keyword>
<evidence type="ECO:0008006" key="3">
    <source>
        <dbReference type="Google" id="ProtNLM"/>
    </source>
</evidence>
<gene>
    <name evidence="1" type="ORF">BTO30_09350</name>
</gene>
<evidence type="ECO:0000313" key="2">
    <source>
        <dbReference type="Proteomes" id="UP000185568"/>
    </source>
</evidence>
<evidence type="ECO:0000313" key="1">
    <source>
        <dbReference type="EMBL" id="OLN22501.1"/>
    </source>
</evidence>
<dbReference type="OrthoDB" id="4380123at2"/>
<reference evidence="1 2" key="1">
    <citation type="submission" date="2016-12" db="EMBL/GenBank/DDBJ databases">
        <title>Domibacillus antri genome sequencing.</title>
        <authorList>
            <person name="Verma A."/>
            <person name="Krishnamurthi S."/>
        </authorList>
    </citation>
    <scope>NUCLEOTIDE SEQUENCE [LARGE SCALE GENOMIC DNA]</scope>
    <source>
        <strain evidence="1 2">XD80</strain>
    </source>
</reference>
<comment type="caution">
    <text evidence="1">The sequence shown here is derived from an EMBL/GenBank/DDBJ whole genome shotgun (WGS) entry which is preliminary data.</text>
</comment>
<dbReference type="STRING" id="1714264.BTO30_09350"/>
<dbReference type="Pfam" id="PF05742">
    <property type="entry name" value="TANGO2"/>
    <property type="match status" value="1"/>
</dbReference>
<organism evidence="1 2">
    <name type="scientific">Domibacillus antri</name>
    <dbReference type="NCBI Taxonomy" id="1714264"/>
    <lineage>
        <taxon>Bacteria</taxon>
        <taxon>Bacillati</taxon>
        <taxon>Bacillota</taxon>
        <taxon>Bacilli</taxon>
        <taxon>Bacillales</taxon>
        <taxon>Bacillaceae</taxon>
        <taxon>Domibacillus</taxon>
    </lineage>
</organism>
<proteinExistence type="predicted"/>
<name>A0A1Q8Q5E8_9BACI</name>
<sequence length="250" mass="28217">MCLVNIAFQLEPELPLVIAANRDEFYHRPTAPSHWWEDAPGILAGRDLEKGGTWLGVSKAGRICALTNYRDPSQFSLKKESRGHIVRSFLEGEMDAWTFLNDLDKEKDRYPGFNIVAGTSETLYSYSSSSGEKPSLLPPGIHSVSNAFMNTPWPKTVKAKREMAACFQDQKALFSLLADETKAPDDVLPNTGVSIEWERMLSPIFIKSREYGTRCSTVIMMKADGTIEWRERTFEAGIFQNEQSFSFIKC</sequence>
<dbReference type="PANTHER" id="PTHR17985">
    <property type="entry name" value="SER/THR-RICH PROTEIN T10 IN DGCR REGION"/>
    <property type="match status" value="1"/>
</dbReference>
<accession>A0A1Q8Q5E8</accession>
<dbReference type="InterPro" id="IPR008551">
    <property type="entry name" value="TANGO2"/>
</dbReference>
<dbReference type="PANTHER" id="PTHR17985:SF8">
    <property type="entry name" value="TRANSPORT AND GOLGI ORGANIZATION PROTEIN 2 HOMOLOG"/>
    <property type="match status" value="1"/>
</dbReference>
<dbReference type="AlphaFoldDB" id="A0A1Q8Q5E8"/>
<dbReference type="Proteomes" id="UP000185568">
    <property type="component" value="Unassembled WGS sequence"/>
</dbReference>
<dbReference type="EMBL" id="MSDU01000017">
    <property type="protein sequence ID" value="OLN22501.1"/>
    <property type="molecule type" value="Genomic_DNA"/>
</dbReference>
<protein>
    <recommendedName>
        <fullName evidence="3">NRDE family protein</fullName>
    </recommendedName>
</protein>